<reference evidence="3" key="1">
    <citation type="submission" date="2022-11" db="UniProtKB">
        <authorList>
            <consortium name="WormBaseParasite"/>
        </authorList>
    </citation>
    <scope>IDENTIFICATION</scope>
</reference>
<feature type="transmembrane region" description="Helical" evidence="1">
    <location>
        <begin position="107"/>
        <end position="134"/>
    </location>
</feature>
<accession>A0A914W684</accession>
<sequence>MQAHERHHSAAFELFAMRLARPIATANFIHGIICYSLLLPLIATKAAVIFVINSCVVTCAFIGILKKSPLLLLPNIFVKVAIAIVLPLLTLPYTHKVAANGEESSDIAMLIWLGTAVLCFLCEEHVMFVCFTYLMRRRGRKQSQSDEEDQPPSYAVAIGTFTSFGDIRPPPYFCPSYSTDNSAPSNSTSWPSA</sequence>
<dbReference type="Proteomes" id="UP000887566">
    <property type="component" value="Unplaced"/>
</dbReference>
<feature type="transmembrane region" description="Helical" evidence="1">
    <location>
        <begin position="20"/>
        <end position="40"/>
    </location>
</feature>
<dbReference type="WBParaSite" id="PSAMB.scaffold3288size18917.g20931.t1">
    <property type="protein sequence ID" value="PSAMB.scaffold3288size18917.g20931.t1"/>
    <property type="gene ID" value="PSAMB.scaffold3288size18917.g20931"/>
</dbReference>
<evidence type="ECO:0000313" key="2">
    <source>
        <dbReference type="Proteomes" id="UP000887566"/>
    </source>
</evidence>
<proteinExistence type="predicted"/>
<name>A0A914W684_9BILA</name>
<keyword evidence="1" id="KW-0472">Membrane</keyword>
<evidence type="ECO:0000313" key="3">
    <source>
        <dbReference type="WBParaSite" id="PSAMB.scaffold3288size18917.g20931.t1"/>
    </source>
</evidence>
<evidence type="ECO:0000256" key="1">
    <source>
        <dbReference type="SAM" id="Phobius"/>
    </source>
</evidence>
<keyword evidence="2" id="KW-1185">Reference proteome</keyword>
<feature type="transmembrane region" description="Helical" evidence="1">
    <location>
        <begin position="46"/>
        <end position="64"/>
    </location>
</feature>
<protein>
    <submittedName>
        <fullName evidence="3">Uncharacterized protein</fullName>
    </submittedName>
</protein>
<feature type="transmembrane region" description="Helical" evidence="1">
    <location>
        <begin position="76"/>
        <end position="95"/>
    </location>
</feature>
<keyword evidence="1" id="KW-1133">Transmembrane helix</keyword>
<keyword evidence="1" id="KW-0812">Transmembrane</keyword>
<organism evidence="2 3">
    <name type="scientific">Plectus sambesii</name>
    <dbReference type="NCBI Taxonomy" id="2011161"/>
    <lineage>
        <taxon>Eukaryota</taxon>
        <taxon>Metazoa</taxon>
        <taxon>Ecdysozoa</taxon>
        <taxon>Nematoda</taxon>
        <taxon>Chromadorea</taxon>
        <taxon>Plectida</taxon>
        <taxon>Plectina</taxon>
        <taxon>Plectoidea</taxon>
        <taxon>Plectidae</taxon>
        <taxon>Plectus</taxon>
    </lineage>
</organism>
<dbReference type="AlphaFoldDB" id="A0A914W684"/>